<dbReference type="CDD" id="cd18186">
    <property type="entry name" value="BTB_POZ_ZBTB_KLHL-like"/>
    <property type="match status" value="1"/>
</dbReference>
<dbReference type="EMBL" id="KN716151">
    <property type="protein sequence ID" value="KJH53537.1"/>
    <property type="molecule type" value="Genomic_DNA"/>
</dbReference>
<dbReference type="InterPro" id="IPR011333">
    <property type="entry name" value="SKP1/BTB/POZ_sf"/>
</dbReference>
<dbReference type="PANTHER" id="PTHR23312">
    <property type="entry name" value="ARMC5 ARMADILLO REPEAT-CONTAINING -RELATED"/>
    <property type="match status" value="1"/>
</dbReference>
<keyword evidence="2" id="KW-1185">Reference proteome</keyword>
<accession>A0A0D8YBF3</accession>
<dbReference type="AlphaFoldDB" id="A0A0D8YBF3"/>
<reference evidence="2" key="2">
    <citation type="journal article" date="2016" name="Sci. Rep.">
        <title>Dictyocaulus viviparus genome, variome and transcriptome elucidate lungworm biology and support future intervention.</title>
        <authorList>
            <person name="McNulty S.N."/>
            <person name="Strube C."/>
            <person name="Rosa B.A."/>
            <person name="Martin J.C."/>
            <person name="Tyagi R."/>
            <person name="Choi Y.J."/>
            <person name="Wang Q."/>
            <person name="Hallsworth Pepin K."/>
            <person name="Zhang X."/>
            <person name="Ozersky P."/>
            <person name="Wilson R.K."/>
            <person name="Sternberg P.W."/>
            <person name="Gasser R.B."/>
            <person name="Mitreva M."/>
        </authorList>
    </citation>
    <scope>NUCLEOTIDE SEQUENCE [LARGE SCALE GENOMIC DNA]</scope>
    <source>
        <strain evidence="2">HannoverDv2000</strain>
    </source>
</reference>
<evidence type="ECO:0008006" key="3">
    <source>
        <dbReference type="Google" id="ProtNLM"/>
    </source>
</evidence>
<dbReference type="Gene3D" id="3.30.710.10">
    <property type="entry name" value="Potassium Channel Kv1.1, Chain A"/>
    <property type="match status" value="1"/>
</dbReference>
<gene>
    <name evidence="1" type="ORF">DICVIV_00282</name>
</gene>
<dbReference type="GO" id="GO:0005829">
    <property type="term" value="C:cytosol"/>
    <property type="evidence" value="ECO:0007669"/>
    <property type="project" value="TreeGrafter"/>
</dbReference>
<dbReference type="PANTHER" id="PTHR23312:SF8">
    <property type="entry name" value="ARMADILLO REPEAT-CONTAINING PROTEIN 5"/>
    <property type="match status" value="1"/>
</dbReference>
<protein>
    <recommendedName>
        <fullName evidence="3">BTB domain-containing protein</fullName>
    </recommendedName>
</protein>
<evidence type="ECO:0000313" key="2">
    <source>
        <dbReference type="Proteomes" id="UP000053766"/>
    </source>
</evidence>
<organism evidence="1 2">
    <name type="scientific">Dictyocaulus viviparus</name>
    <name type="common">Bovine lungworm</name>
    <dbReference type="NCBI Taxonomy" id="29172"/>
    <lineage>
        <taxon>Eukaryota</taxon>
        <taxon>Metazoa</taxon>
        <taxon>Ecdysozoa</taxon>
        <taxon>Nematoda</taxon>
        <taxon>Chromadorea</taxon>
        <taxon>Rhabditida</taxon>
        <taxon>Rhabditina</taxon>
        <taxon>Rhabditomorpha</taxon>
        <taxon>Strongyloidea</taxon>
        <taxon>Metastrongylidae</taxon>
        <taxon>Dictyocaulus</taxon>
    </lineage>
</organism>
<dbReference type="OrthoDB" id="5820640at2759"/>
<evidence type="ECO:0000313" key="1">
    <source>
        <dbReference type="EMBL" id="KJH53537.1"/>
    </source>
</evidence>
<name>A0A0D8YBF3_DICVI</name>
<reference evidence="1 2" key="1">
    <citation type="submission" date="2013-11" db="EMBL/GenBank/DDBJ databases">
        <title>Draft genome of the bovine lungworm Dictyocaulus viviparus.</title>
        <authorList>
            <person name="Mitreva M."/>
        </authorList>
    </citation>
    <scope>NUCLEOTIDE SEQUENCE [LARGE SCALE GENOMIC DNA]</scope>
    <source>
        <strain evidence="1 2">HannoverDv2000</strain>
    </source>
</reference>
<dbReference type="GO" id="GO:0009653">
    <property type="term" value="P:anatomical structure morphogenesis"/>
    <property type="evidence" value="ECO:0007669"/>
    <property type="project" value="TreeGrafter"/>
</dbReference>
<sequence>MLMTGRNTSDVVEVLTVLARKRVRDTGRQVAASDCAQRLLDLFFDGKICGAKELVLMLCEGSTDIREKMGEAHAIQKIVESSDNSTLNCRLLAAFAQEAWGRAALRESGMAYLVRNRVFVDTVVKDVTEFVAEAKVVCKPEIISEDDQLRPDSPLLMEIESCLQKKEDNEDSPRLHKDYSSPWFYTTPSPSLSLRSSPLYSFPSSGVGSPASVLTVSPLASPHPSQSSAVDVESTEADESKLEKNCMSVGNERTIIESELWLLTWQAQEDGNLAYLNREDVVNAILSYLALIPSPDYRIGRILRRLAGCRPFIDSLLSMQFHTRVLHSLCIAPCKVVRFARRCARCERAAEFGREILRVFGANVDSDFGNSFLIKRLTSDDFNTRIIAAIAKIALIRDRFGLGRISSNWMPALNLLFDSLHSLLINENFPEICNQTTYEGGPPVCAQIVEAISTLIVPQKLSPKSDREMLVFETDSGEELAQVPMEVICESSRYFQGMFTSDMHEKCSGLRRFVFDPDNEDCTAEDFTRFLHYLSGCRSACSAAQSPQTCIALIKLSDRYLCPMLSEYVCSPYGPVRRLIKGETLSFFLPAVLTTQTHERLVTMCLLILARYCTSSLIVSALCSICHSRLLVDSFIEHLKKLTAF</sequence>
<proteinExistence type="predicted"/>
<dbReference type="Proteomes" id="UP000053766">
    <property type="component" value="Unassembled WGS sequence"/>
</dbReference>